<dbReference type="GO" id="GO:0004930">
    <property type="term" value="F:G protein-coupled receptor activity"/>
    <property type="evidence" value="ECO:0007669"/>
    <property type="project" value="UniProtKB-KW"/>
</dbReference>
<evidence type="ECO:0000313" key="12">
    <source>
        <dbReference type="Proteomes" id="UP000749559"/>
    </source>
</evidence>
<feature type="transmembrane region" description="Helical" evidence="9">
    <location>
        <begin position="114"/>
        <end position="134"/>
    </location>
</feature>
<feature type="transmembrane region" description="Helical" evidence="9">
    <location>
        <begin position="155"/>
        <end position="174"/>
    </location>
</feature>
<keyword evidence="4 9" id="KW-1133">Transmembrane helix</keyword>
<protein>
    <recommendedName>
        <fullName evidence="10">G-protein coupled receptors family 1 profile domain-containing protein</fullName>
    </recommendedName>
</protein>
<evidence type="ECO:0000256" key="1">
    <source>
        <dbReference type="ARBA" id="ARBA00004651"/>
    </source>
</evidence>
<comment type="subcellular location">
    <subcellularLocation>
        <location evidence="1">Cell membrane</location>
        <topology evidence="1">Multi-pass membrane protein</topology>
    </subcellularLocation>
</comment>
<dbReference type="PANTHER" id="PTHR24228">
    <property type="entry name" value="B2 BRADYKININ RECEPTOR/ANGIOTENSIN II RECEPTOR"/>
    <property type="match status" value="1"/>
</dbReference>
<feature type="domain" description="G-protein coupled receptors family 1 profile" evidence="10">
    <location>
        <begin position="53"/>
        <end position="329"/>
    </location>
</feature>
<feature type="transmembrane region" description="Helical" evidence="9">
    <location>
        <begin position="310"/>
        <end position="332"/>
    </location>
</feature>
<dbReference type="Pfam" id="PF00001">
    <property type="entry name" value="7tm_1"/>
    <property type="match status" value="1"/>
</dbReference>
<feature type="transmembrane region" description="Helical" evidence="9">
    <location>
        <begin position="200"/>
        <end position="222"/>
    </location>
</feature>
<evidence type="ECO:0000256" key="8">
    <source>
        <dbReference type="ARBA" id="ARBA00023224"/>
    </source>
</evidence>
<feature type="transmembrane region" description="Helical" evidence="9">
    <location>
        <begin position="278"/>
        <end position="304"/>
    </location>
</feature>
<evidence type="ECO:0000256" key="4">
    <source>
        <dbReference type="ARBA" id="ARBA00022989"/>
    </source>
</evidence>
<keyword evidence="5" id="KW-0297">G-protein coupled receptor</keyword>
<keyword evidence="2" id="KW-1003">Cell membrane</keyword>
<proteinExistence type="predicted"/>
<dbReference type="Proteomes" id="UP000749559">
    <property type="component" value="Unassembled WGS sequence"/>
</dbReference>
<dbReference type="SMART" id="SM01381">
    <property type="entry name" value="7TM_GPCR_Srsx"/>
    <property type="match status" value="1"/>
</dbReference>
<sequence>MEFHIAHFSNINTTNSSDQSYLLTYPPYAEHSPGKFAVYMFFAVTFCILGVFGNILAIISILREKILRVPENMFLVSLAASDILVAGLVLPFSIAGVVLGEEYFFHRPQTCEFLAAVCWLACVSAYLSISGLAINRMILVWFPKLYVRLFTWKTTPFIAFLPWFLTLLTVIPLLTDWEKLEYDPESMSCIIDVDHLPTNIYQFVFLLLSLVTSFVAIVMTAVKIKVVKEKKYEFSAIAPNVLLMGTFLPDAEEEHLHRNVDEKSEELRKYLDDVMITVKMLSCIFIASFIWTPTVIAVLSQHIVTYGRDYWAFACLLGHMQPGLDSFCYIIANRHFRKGFANSLSWVFCCVCCKTKIQK</sequence>
<name>A0A8S4NJS9_OWEFU</name>
<gene>
    <name evidence="11" type="ORF">OFUS_LOCUS7209</name>
</gene>
<dbReference type="PRINTS" id="PR00237">
    <property type="entry name" value="GPCRRHODOPSN"/>
</dbReference>
<evidence type="ECO:0000256" key="6">
    <source>
        <dbReference type="ARBA" id="ARBA00023136"/>
    </source>
</evidence>
<feature type="transmembrane region" description="Helical" evidence="9">
    <location>
        <begin position="74"/>
        <end position="94"/>
    </location>
</feature>
<dbReference type="GO" id="GO:0005886">
    <property type="term" value="C:plasma membrane"/>
    <property type="evidence" value="ECO:0007669"/>
    <property type="project" value="UniProtKB-SubCell"/>
</dbReference>
<feature type="transmembrane region" description="Helical" evidence="9">
    <location>
        <begin position="36"/>
        <end position="62"/>
    </location>
</feature>
<keyword evidence="8" id="KW-0807">Transducer</keyword>
<dbReference type="InterPro" id="IPR000276">
    <property type="entry name" value="GPCR_Rhodpsn"/>
</dbReference>
<keyword evidence="12" id="KW-1185">Reference proteome</keyword>
<evidence type="ECO:0000313" key="11">
    <source>
        <dbReference type="EMBL" id="CAH1780521.1"/>
    </source>
</evidence>
<evidence type="ECO:0000256" key="2">
    <source>
        <dbReference type="ARBA" id="ARBA00022475"/>
    </source>
</evidence>
<dbReference type="PROSITE" id="PS50262">
    <property type="entry name" value="G_PROTEIN_RECEP_F1_2"/>
    <property type="match status" value="1"/>
</dbReference>
<comment type="caution">
    <text evidence="11">The sequence shown here is derived from an EMBL/GenBank/DDBJ whole genome shotgun (WGS) entry which is preliminary data.</text>
</comment>
<evidence type="ECO:0000256" key="7">
    <source>
        <dbReference type="ARBA" id="ARBA00023170"/>
    </source>
</evidence>
<dbReference type="Gene3D" id="1.20.1070.10">
    <property type="entry name" value="Rhodopsin 7-helix transmembrane proteins"/>
    <property type="match status" value="1"/>
</dbReference>
<evidence type="ECO:0000259" key="10">
    <source>
        <dbReference type="PROSITE" id="PS50262"/>
    </source>
</evidence>
<evidence type="ECO:0000256" key="5">
    <source>
        <dbReference type="ARBA" id="ARBA00023040"/>
    </source>
</evidence>
<dbReference type="SUPFAM" id="SSF81321">
    <property type="entry name" value="Family A G protein-coupled receptor-like"/>
    <property type="match status" value="1"/>
</dbReference>
<keyword evidence="6 9" id="KW-0472">Membrane</keyword>
<evidence type="ECO:0000256" key="3">
    <source>
        <dbReference type="ARBA" id="ARBA00022692"/>
    </source>
</evidence>
<organism evidence="11 12">
    <name type="scientific">Owenia fusiformis</name>
    <name type="common">Polychaete worm</name>
    <dbReference type="NCBI Taxonomy" id="6347"/>
    <lineage>
        <taxon>Eukaryota</taxon>
        <taxon>Metazoa</taxon>
        <taxon>Spiralia</taxon>
        <taxon>Lophotrochozoa</taxon>
        <taxon>Annelida</taxon>
        <taxon>Polychaeta</taxon>
        <taxon>Sedentaria</taxon>
        <taxon>Canalipalpata</taxon>
        <taxon>Sabellida</taxon>
        <taxon>Oweniida</taxon>
        <taxon>Oweniidae</taxon>
        <taxon>Owenia</taxon>
    </lineage>
</organism>
<accession>A0A8S4NJS9</accession>
<keyword evidence="7" id="KW-0675">Receptor</keyword>
<keyword evidence="3 9" id="KW-0812">Transmembrane</keyword>
<dbReference type="OrthoDB" id="10044919at2759"/>
<dbReference type="AlphaFoldDB" id="A0A8S4NJS9"/>
<reference evidence="11" key="1">
    <citation type="submission" date="2022-03" db="EMBL/GenBank/DDBJ databases">
        <authorList>
            <person name="Martin C."/>
        </authorList>
    </citation>
    <scope>NUCLEOTIDE SEQUENCE</scope>
</reference>
<dbReference type="PANTHER" id="PTHR24228:SF75">
    <property type="entry name" value="G-PROTEIN COUPLED RECEPTORS FAMILY 1 PROFILE DOMAIN-CONTAINING PROTEIN"/>
    <property type="match status" value="1"/>
</dbReference>
<dbReference type="CDD" id="cd00637">
    <property type="entry name" value="7tm_classA_rhodopsin-like"/>
    <property type="match status" value="1"/>
</dbReference>
<evidence type="ECO:0000256" key="9">
    <source>
        <dbReference type="SAM" id="Phobius"/>
    </source>
</evidence>
<dbReference type="EMBL" id="CAIIXF020000003">
    <property type="protein sequence ID" value="CAH1780521.1"/>
    <property type="molecule type" value="Genomic_DNA"/>
</dbReference>
<dbReference type="InterPro" id="IPR017452">
    <property type="entry name" value="GPCR_Rhodpsn_7TM"/>
</dbReference>